<gene>
    <name evidence="1" type="ORF">HPB49_020148</name>
</gene>
<accession>A0ACB8D7C0</accession>
<organism evidence="1 2">
    <name type="scientific">Dermacentor silvarum</name>
    <name type="common">Tick</name>
    <dbReference type="NCBI Taxonomy" id="543639"/>
    <lineage>
        <taxon>Eukaryota</taxon>
        <taxon>Metazoa</taxon>
        <taxon>Ecdysozoa</taxon>
        <taxon>Arthropoda</taxon>
        <taxon>Chelicerata</taxon>
        <taxon>Arachnida</taxon>
        <taxon>Acari</taxon>
        <taxon>Parasitiformes</taxon>
        <taxon>Ixodida</taxon>
        <taxon>Ixodoidea</taxon>
        <taxon>Ixodidae</taxon>
        <taxon>Rhipicephalinae</taxon>
        <taxon>Dermacentor</taxon>
    </lineage>
</organism>
<sequence>MSTSAAPETTPILTRLSELPDNSRDSMDCQEIDAHDPPGSHEPRTQTHRTENAKQTDGDWQTVLTLRQKKALAQAKNQKRYSENAGTSTAHHTAPKPETPGHRVEDSQKFDKSKNLQLAGWYACACCGLFCVLVKFPWYLSHKPTSESVDLFLAFFDRILWSLFLAWIVLMCATGRGGTLTKFLSCNAFVPLSKLSYGVYLIHWPFIELMIHSSRERVYWSVFNQLSLSFAVLVWCFLLSYLAFIACEAPTGVLEKLLFKRLTGDGGARRQEHQE</sequence>
<name>A0ACB8D7C0_DERSI</name>
<keyword evidence="2" id="KW-1185">Reference proteome</keyword>
<protein>
    <submittedName>
        <fullName evidence="1">Uncharacterized protein</fullName>
    </submittedName>
</protein>
<evidence type="ECO:0000313" key="1">
    <source>
        <dbReference type="EMBL" id="KAH7960477.1"/>
    </source>
</evidence>
<comment type="caution">
    <text evidence="1">The sequence shown here is derived from an EMBL/GenBank/DDBJ whole genome shotgun (WGS) entry which is preliminary data.</text>
</comment>
<dbReference type="Proteomes" id="UP000821865">
    <property type="component" value="Chromosome 3"/>
</dbReference>
<evidence type="ECO:0000313" key="2">
    <source>
        <dbReference type="Proteomes" id="UP000821865"/>
    </source>
</evidence>
<dbReference type="EMBL" id="CM023472">
    <property type="protein sequence ID" value="KAH7960477.1"/>
    <property type="molecule type" value="Genomic_DNA"/>
</dbReference>
<proteinExistence type="predicted"/>
<reference evidence="1" key="1">
    <citation type="submission" date="2020-05" db="EMBL/GenBank/DDBJ databases">
        <title>Large-scale comparative analyses of tick genomes elucidate their genetic diversity and vector capacities.</title>
        <authorList>
            <person name="Jia N."/>
            <person name="Wang J."/>
            <person name="Shi W."/>
            <person name="Du L."/>
            <person name="Sun Y."/>
            <person name="Zhan W."/>
            <person name="Jiang J."/>
            <person name="Wang Q."/>
            <person name="Zhang B."/>
            <person name="Ji P."/>
            <person name="Sakyi L.B."/>
            <person name="Cui X."/>
            <person name="Yuan T."/>
            <person name="Jiang B."/>
            <person name="Yang W."/>
            <person name="Lam T.T.-Y."/>
            <person name="Chang Q."/>
            <person name="Ding S."/>
            <person name="Wang X."/>
            <person name="Zhu J."/>
            <person name="Ruan X."/>
            <person name="Zhao L."/>
            <person name="Wei J."/>
            <person name="Que T."/>
            <person name="Du C."/>
            <person name="Cheng J."/>
            <person name="Dai P."/>
            <person name="Han X."/>
            <person name="Huang E."/>
            <person name="Gao Y."/>
            <person name="Liu J."/>
            <person name="Shao H."/>
            <person name="Ye R."/>
            <person name="Li L."/>
            <person name="Wei W."/>
            <person name="Wang X."/>
            <person name="Wang C."/>
            <person name="Yang T."/>
            <person name="Huo Q."/>
            <person name="Li W."/>
            <person name="Guo W."/>
            <person name="Chen H."/>
            <person name="Zhou L."/>
            <person name="Ni X."/>
            <person name="Tian J."/>
            <person name="Zhou Y."/>
            <person name="Sheng Y."/>
            <person name="Liu T."/>
            <person name="Pan Y."/>
            <person name="Xia L."/>
            <person name="Li J."/>
            <person name="Zhao F."/>
            <person name="Cao W."/>
        </authorList>
    </citation>
    <scope>NUCLEOTIDE SEQUENCE</scope>
    <source>
        <strain evidence="1">Dsil-2018</strain>
    </source>
</reference>